<gene>
    <name evidence="1" type="ORF">DPMN_108893</name>
</gene>
<dbReference type="AlphaFoldDB" id="A0A9D4K9P0"/>
<name>A0A9D4K9P0_DREPO</name>
<protein>
    <submittedName>
        <fullName evidence="1">Uncharacterized protein</fullName>
    </submittedName>
</protein>
<sequence>MKLVKIGFKLRFADVIDHIVIGGASSELRETLRKSRCIRDRCQHGEYCHGDRSDGKTLNADAEWRKTTTGEAWSGVITPKKG</sequence>
<organism evidence="1 2">
    <name type="scientific">Dreissena polymorpha</name>
    <name type="common">Zebra mussel</name>
    <name type="synonym">Mytilus polymorpha</name>
    <dbReference type="NCBI Taxonomy" id="45954"/>
    <lineage>
        <taxon>Eukaryota</taxon>
        <taxon>Metazoa</taxon>
        <taxon>Spiralia</taxon>
        <taxon>Lophotrochozoa</taxon>
        <taxon>Mollusca</taxon>
        <taxon>Bivalvia</taxon>
        <taxon>Autobranchia</taxon>
        <taxon>Heteroconchia</taxon>
        <taxon>Euheterodonta</taxon>
        <taxon>Imparidentia</taxon>
        <taxon>Neoheterodontei</taxon>
        <taxon>Myida</taxon>
        <taxon>Dreissenoidea</taxon>
        <taxon>Dreissenidae</taxon>
        <taxon>Dreissena</taxon>
    </lineage>
</organism>
<keyword evidence="2" id="KW-1185">Reference proteome</keyword>
<evidence type="ECO:0000313" key="2">
    <source>
        <dbReference type="Proteomes" id="UP000828390"/>
    </source>
</evidence>
<evidence type="ECO:0000313" key="1">
    <source>
        <dbReference type="EMBL" id="KAH3835540.1"/>
    </source>
</evidence>
<reference evidence="1" key="1">
    <citation type="journal article" date="2019" name="bioRxiv">
        <title>The Genome of the Zebra Mussel, Dreissena polymorpha: A Resource for Invasive Species Research.</title>
        <authorList>
            <person name="McCartney M.A."/>
            <person name="Auch B."/>
            <person name="Kono T."/>
            <person name="Mallez S."/>
            <person name="Zhang Y."/>
            <person name="Obille A."/>
            <person name="Becker A."/>
            <person name="Abrahante J.E."/>
            <person name="Garbe J."/>
            <person name="Badalamenti J.P."/>
            <person name="Herman A."/>
            <person name="Mangelson H."/>
            <person name="Liachko I."/>
            <person name="Sullivan S."/>
            <person name="Sone E.D."/>
            <person name="Koren S."/>
            <person name="Silverstein K.A.T."/>
            <person name="Beckman K.B."/>
            <person name="Gohl D.M."/>
        </authorList>
    </citation>
    <scope>NUCLEOTIDE SEQUENCE</scope>
    <source>
        <strain evidence="1">Duluth1</strain>
        <tissue evidence="1">Whole animal</tissue>
    </source>
</reference>
<comment type="caution">
    <text evidence="1">The sequence shown here is derived from an EMBL/GenBank/DDBJ whole genome shotgun (WGS) entry which is preliminary data.</text>
</comment>
<dbReference type="EMBL" id="JAIWYP010000004">
    <property type="protein sequence ID" value="KAH3835540.1"/>
    <property type="molecule type" value="Genomic_DNA"/>
</dbReference>
<accession>A0A9D4K9P0</accession>
<reference evidence="1" key="2">
    <citation type="submission" date="2020-11" db="EMBL/GenBank/DDBJ databases">
        <authorList>
            <person name="McCartney M.A."/>
            <person name="Auch B."/>
            <person name="Kono T."/>
            <person name="Mallez S."/>
            <person name="Becker A."/>
            <person name="Gohl D.M."/>
            <person name="Silverstein K.A.T."/>
            <person name="Koren S."/>
            <person name="Bechman K.B."/>
            <person name="Herman A."/>
            <person name="Abrahante J.E."/>
            <person name="Garbe J."/>
        </authorList>
    </citation>
    <scope>NUCLEOTIDE SEQUENCE</scope>
    <source>
        <strain evidence="1">Duluth1</strain>
        <tissue evidence="1">Whole animal</tissue>
    </source>
</reference>
<proteinExistence type="predicted"/>
<dbReference type="Proteomes" id="UP000828390">
    <property type="component" value="Unassembled WGS sequence"/>
</dbReference>